<dbReference type="AlphaFoldDB" id="A0A653DTR5"/>
<gene>
    <name evidence="1" type="ORF">CALMAC_LOCUS20366</name>
</gene>
<dbReference type="Proteomes" id="UP000410492">
    <property type="component" value="Unassembled WGS sequence"/>
</dbReference>
<reference evidence="1 2" key="1">
    <citation type="submission" date="2019-01" db="EMBL/GenBank/DDBJ databases">
        <authorList>
            <person name="Sayadi A."/>
        </authorList>
    </citation>
    <scope>NUCLEOTIDE SEQUENCE [LARGE SCALE GENOMIC DNA]</scope>
</reference>
<proteinExistence type="predicted"/>
<keyword evidence="2" id="KW-1185">Reference proteome</keyword>
<sequence>MRAFSTPDKIFRYFATIKLIQNDTTEVYMTPDDFLRAITPGMKQPDGKYGMTCINGDGRILTK</sequence>
<name>A0A653DTR5_CALMS</name>
<evidence type="ECO:0000313" key="2">
    <source>
        <dbReference type="Proteomes" id="UP000410492"/>
    </source>
</evidence>
<organism evidence="1 2">
    <name type="scientific">Callosobruchus maculatus</name>
    <name type="common">Southern cowpea weevil</name>
    <name type="synonym">Pulse bruchid</name>
    <dbReference type="NCBI Taxonomy" id="64391"/>
    <lineage>
        <taxon>Eukaryota</taxon>
        <taxon>Metazoa</taxon>
        <taxon>Ecdysozoa</taxon>
        <taxon>Arthropoda</taxon>
        <taxon>Hexapoda</taxon>
        <taxon>Insecta</taxon>
        <taxon>Pterygota</taxon>
        <taxon>Neoptera</taxon>
        <taxon>Endopterygota</taxon>
        <taxon>Coleoptera</taxon>
        <taxon>Polyphaga</taxon>
        <taxon>Cucujiformia</taxon>
        <taxon>Chrysomeloidea</taxon>
        <taxon>Chrysomelidae</taxon>
        <taxon>Bruchinae</taxon>
        <taxon>Bruchini</taxon>
        <taxon>Callosobruchus</taxon>
    </lineage>
</organism>
<dbReference type="OrthoDB" id="10056860at2759"/>
<evidence type="ECO:0000313" key="1">
    <source>
        <dbReference type="EMBL" id="VEN63574.1"/>
    </source>
</evidence>
<dbReference type="EMBL" id="CAACVG010014692">
    <property type="protein sequence ID" value="VEN63574.1"/>
    <property type="molecule type" value="Genomic_DNA"/>
</dbReference>
<accession>A0A653DTR5</accession>
<protein>
    <submittedName>
        <fullName evidence="1">Uncharacterized protein</fullName>
    </submittedName>
</protein>